<keyword evidence="1" id="KW-0812">Transmembrane</keyword>
<gene>
    <name evidence="3" type="ORF">K460DRAFT_192717</name>
</gene>
<feature type="chain" id="PRO_5040412658" evidence="2">
    <location>
        <begin position="23"/>
        <end position="102"/>
    </location>
</feature>
<evidence type="ECO:0000256" key="1">
    <source>
        <dbReference type="SAM" id="Phobius"/>
    </source>
</evidence>
<feature type="transmembrane region" description="Helical" evidence="1">
    <location>
        <begin position="32"/>
        <end position="56"/>
    </location>
</feature>
<proteinExistence type="predicted"/>
<keyword evidence="1" id="KW-0472">Membrane</keyword>
<feature type="signal peptide" evidence="2">
    <location>
        <begin position="1"/>
        <end position="22"/>
    </location>
</feature>
<evidence type="ECO:0000256" key="2">
    <source>
        <dbReference type="SAM" id="SignalP"/>
    </source>
</evidence>
<organism evidence="3 4">
    <name type="scientific">Cucurbitaria berberidis CBS 394.84</name>
    <dbReference type="NCBI Taxonomy" id="1168544"/>
    <lineage>
        <taxon>Eukaryota</taxon>
        <taxon>Fungi</taxon>
        <taxon>Dikarya</taxon>
        <taxon>Ascomycota</taxon>
        <taxon>Pezizomycotina</taxon>
        <taxon>Dothideomycetes</taxon>
        <taxon>Pleosporomycetidae</taxon>
        <taxon>Pleosporales</taxon>
        <taxon>Pleosporineae</taxon>
        <taxon>Cucurbitariaceae</taxon>
        <taxon>Cucurbitaria</taxon>
    </lineage>
</organism>
<keyword evidence="4" id="KW-1185">Reference proteome</keyword>
<name>A0A9P4G845_9PLEO</name>
<evidence type="ECO:0000313" key="3">
    <source>
        <dbReference type="EMBL" id="KAF1840813.1"/>
    </source>
</evidence>
<keyword evidence="1" id="KW-1133">Transmembrane helix</keyword>
<dbReference type="RefSeq" id="XP_040783376.1">
    <property type="nucleotide sequence ID" value="XM_040927132.1"/>
</dbReference>
<reference evidence="3" key="1">
    <citation type="submission" date="2020-01" db="EMBL/GenBank/DDBJ databases">
        <authorList>
            <consortium name="DOE Joint Genome Institute"/>
            <person name="Haridas S."/>
            <person name="Albert R."/>
            <person name="Binder M."/>
            <person name="Bloem J."/>
            <person name="Labutti K."/>
            <person name="Salamov A."/>
            <person name="Andreopoulos B."/>
            <person name="Baker S.E."/>
            <person name="Barry K."/>
            <person name="Bills G."/>
            <person name="Bluhm B.H."/>
            <person name="Cannon C."/>
            <person name="Castanera R."/>
            <person name="Culley D.E."/>
            <person name="Daum C."/>
            <person name="Ezra D."/>
            <person name="Gonzalez J.B."/>
            <person name="Henrissat B."/>
            <person name="Kuo A."/>
            <person name="Liang C."/>
            <person name="Lipzen A."/>
            <person name="Lutzoni F."/>
            <person name="Magnuson J."/>
            <person name="Mondo S."/>
            <person name="Nolan M."/>
            <person name="Ohm R."/>
            <person name="Pangilinan J."/>
            <person name="Park H.-J."/>
            <person name="Ramirez L."/>
            <person name="Alfaro M."/>
            <person name="Sun H."/>
            <person name="Tritt A."/>
            <person name="Yoshinaga Y."/>
            <person name="Zwiers L.-H."/>
            <person name="Turgeon B.G."/>
            <person name="Goodwin S.B."/>
            <person name="Spatafora J.W."/>
            <person name="Crous P.W."/>
            <person name="Grigoriev I.V."/>
        </authorList>
    </citation>
    <scope>NUCLEOTIDE SEQUENCE</scope>
    <source>
        <strain evidence="3">CBS 394.84</strain>
    </source>
</reference>
<accession>A0A9P4G845</accession>
<comment type="caution">
    <text evidence="3">The sequence shown here is derived from an EMBL/GenBank/DDBJ whole genome shotgun (WGS) entry which is preliminary data.</text>
</comment>
<dbReference type="Proteomes" id="UP000800039">
    <property type="component" value="Unassembled WGS sequence"/>
</dbReference>
<dbReference type="GeneID" id="63844384"/>
<sequence>MISPLPFSVVYCLLLFMHGVSGWLDNQASYHFGFYLWFLSFGFGLATRFGLLLNSISIGIGTSRSKSVCLIPLLVSSYQFINIIGYRIEPLTCPFSLLWNYA</sequence>
<dbReference type="EMBL" id="ML976619">
    <property type="protein sequence ID" value="KAF1840813.1"/>
    <property type="molecule type" value="Genomic_DNA"/>
</dbReference>
<dbReference type="AlphaFoldDB" id="A0A9P4G845"/>
<keyword evidence="2" id="KW-0732">Signal</keyword>
<evidence type="ECO:0000313" key="4">
    <source>
        <dbReference type="Proteomes" id="UP000800039"/>
    </source>
</evidence>
<protein>
    <submittedName>
        <fullName evidence="3">Uncharacterized protein</fullName>
    </submittedName>
</protein>